<evidence type="ECO:0000259" key="2">
    <source>
        <dbReference type="Pfam" id="PF13193"/>
    </source>
</evidence>
<dbReference type="EMBL" id="CP000267">
    <property type="protein sequence ID" value="ABD71597.1"/>
    <property type="molecule type" value="Genomic_DNA"/>
</dbReference>
<feature type="domain" description="AMP-dependent synthetase/ligase" evidence="1">
    <location>
        <begin position="18"/>
        <end position="403"/>
    </location>
</feature>
<dbReference type="Gene3D" id="3.30.300.30">
    <property type="match status" value="1"/>
</dbReference>
<dbReference type="PANTHER" id="PTHR43767">
    <property type="entry name" value="LONG-CHAIN-FATTY-ACID--COA LIGASE"/>
    <property type="match status" value="1"/>
</dbReference>
<accession>Q21RK6</accession>
<dbReference type="Proteomes" id="UP000008332">
    <property type="component" value="Chromosome"/>
</dbReference>
<organism evidence="3 4">
    <name type="scientific">Albidiferax ferrireducens (strain ATCC BAA-621 / DSM 15236 / T118)</name>
    <name type="common">Rhodoferax ferrireducens</name>
    <dbReference type="NCBI Taxonomy" id="338969"/>
    <lineage>
        <taxon>Bacteria</taxon>
        <taxon>Pseudomonadati</taxon>
        <taxon>Pseudomonadota</taxon>
        <taxon>Betaproteobacteria</taxon>
        <taxon>Burkholderiales</taxon>
        <taxon>Comamonadaceae</taxon>
        <taxon>Rhodoferax</taxon>
    </lineage>
</organism>
<sequence>METAQFPELDAPLHDYLRAHARTQPDKAAYLWYGHGISYAELDRASDAFAARLAALGVKKGDPVALFLNNCPQYVMAHYAIQKLGAIVCPCGPLNKEHELLYQLGDLQARVIVAADNLLPVVAQVRSQTALTHVFAVRYADLLPEQPSVTVPAELLAMKAQPTQLPADVEDFMAATQGTARPPPVALAMDDVALMTYTSGTTGLPKGAMLTYGNALYKSAAAANCNGVGHDDVLLAIAPLYHIAGMVMGINVTMFTGATTVLMYRFDPLAVLQAIERHRVTWWYSIAPMNVFAMQVPTARAFDLSSLRMNPVTSFGVTLTEALARQWQALAPHCESFEAAYGLSETHTVDTYMPHDAIRWGTQGKAIPGNEIRILDAGSGRVCASGEVGEIVLRSAGVFKGYWNKPEATAQTLRDGWVHTGDMGKLDADGYLTFIGRFKEMIKVSGYSVFPEEVETILIKHPAIAQAAVIGVPDPDKGEMVKAFVVLKPGQSASAADIVAWSRANMATYKAPHDVQLMAALPTTGAGKVLRRLLKDPAPSADLTPPATKQTHD</sequence>
<evidence type="ECO:0000259" key="1">
    <source>
        <dbReference type="Pfam" id="PF00501"/>
    </source>
</evidence>
<dbReference type="eggNOG" id="COG0318">
    <property type="taxonomic scope" value="Bacteria"/>
</dbReference>
<dbReference type="KEGG" id="rfr:Rfer_3898"/>
<evidence type="ECO:0000313" key="4">
    <source>
        <dbReference type="Proteomes" id="UP000008332"/>
    </source>
</evidence>
<dbReference type="Pfam" id="PF00501">
    <property type="entry name" value="AMP-binding"/>
    <property type="match status" value="1"/>
</dbReference>
<name>Q21RK6_ALBFT</name>
<dbReference type="InterPro" id="IPR000873">
    <property type="entry name" value="AMP-dep_synth/lig_dom"/>
</dbReference>
<dbReference type="InterPro" id="IPR025110">
    <property type="entry name" value="AMP-bd_C"/>
</dbReference>
<dbReference type="Pfam" id="PF13193">
    <property type="entry name" value="AMP-binding_C"/>
    <property type="match status" value="1"/>
</dbReference>
<dbReference type="GO" id="GO:0016878">
    <property type="term" value="F:acid-thiol ligase activity"/>
    <property type="evidence" value="ECO:0007669"/>
    <property type="project" value="UniProtKB-ARBA"/>
</dbReference>
<dbReference type="SUPFAM" id="SSF56801">
    <property type="entry name" value="Acetyl-CoA synthetase-like"/>
    <property type="match status" value="1"/>
</dbReference>
<dbReference type="InterPro" id="IPR020845">
    <property type="entry name" value="AMP-binding_CS"/>
</dbReference>
<dbReference type="Gene3D" id="3.40.50.12780">
    <property type="entry name" value="N-terminal domain of ligase-like"/>
    <property type="match status" value="1"/>
</dbReference>
<dbReference type="InterPro" id="IPR045851">
    <property type="entry name" value="AMP-bd_C_sf"/>
</dbReference>
<keyword evidence="4" id="KW-1185">Reference proteome</keyword>
<gene>
    <name evidence="3" type="ordered locus">Rfer_3898</name>
</gene>
<dbReference type="PANTHER" id="PTHR43767:SF1">
    <property type="entry name" value="NONRIBOSOMAL PEPTIDE SYNTHASE PES1 (EUROFUNG)-RELATED"/>
    <property type="match status" value="1"/>
</dbReference>
<keyword evidence="3" id="KW-0436">Ligase</keyword>
<dbReference type="OrthoDB" id="9766486at2"/>
<dbReference type="InterPro" id="IPR042099">
    <property type="entry name" value="ANL_N_sf"/>
</dbReference>
<dbReference type="AlphaFoldDB" id="Q21RK6"/>
<protein>
    <submittedName>
        <fullName evidence="3">AMP-dependent synthetase and ligase</fullName>
    </submittedName>
</protein>
<dbReference type="InterPro" id="IPR050237">
    <property type="entry name" value="ATP-dep_AMP-bd_enzyme"/>
</dbReference>
<proteinExistence type="predicted"/>
<dbReference type="PROSITE" id="PS00455">
    <property type="entry name" value="AMP_BINDING"/>
    <property type="match status" value="1"/>
</dbReference>
<dbReference type="RefSeq" id="WP_011466160.1">
    <property type="nucleotide sequence ID" value="NC_007908.1"/>
</dbReference>
<evidence type="ECO:0000313" key="3">
    <source>
        <dbReference type="EMBL" id="ABD71597.1"/>
    </source>
</evidence>
<reference evidence="4" key="1">
    <citation type="submission" date="2006-02" db="EMBL/GenBank/DDBJ databases">
        <title>Complete sequence of chromosome of Rhodoferax ferrireducens DSM 15236.</title>
        <authorList>
            <person name="Copeland A."/>
            <person name="Lucas S."/>
            <person name="Lapidus A."/>
            <person name="Barry K."/>
            <person name="Detter J.C."/>
            <person name="Glavina del Rio T."/>
            <person name="Hammon N."/>
            <person name="Israni S."/>
            <person name="Pitluck S."/>
            <person name="Brettin T."/>
            <person name="Bruce D."/>
            <person name="Han C."/>
            <person name="Tapia R."/>
            <person name="Gilna P."/>
            <person name="Kiss H."/>
            <person name="Schmutz J."/>
            <person name="Larimer F."/>
            <person name="Land M."/>
            <person name="Kyrpides N."/>
            <person name="Ivanova N."/>
            <person name="Richardson P."/>
        </authorList>
    </citation>
    <scope>NUCLEOTIDE SEQUENCE [LARGE SCALE GENOMIC DNA]</scope>
    <source>
        <strain evidence="4">ATCC BAA-621 / DSM 15236 / T118</strain>
    </source>
</reference>
<dbReference type="STRING" id="338969.Rfer_3898"/>
<feature type="domain" description="AMP-binding enzyme C-terminal" evidence="2">
    <location>
        <begin position="453"/>
        <end position="528"/>
    </location>
</feature>
<dbReference type="HOGENOM" id="CLU_000022_59_7_4"/>